<dbReference type="EMBL" id="AAKZQX010000027">
    <property type="protein sequence ID" value="ECX6034459.1"/>
    <property type="molecule type" value="Genomic_DNA"/>
</dbReference>
<proteinExistence type="predicted"/>
<reference evidence="1" key="1">
    <citation type="submission" date="2018-07" db="EMBL/GenBank/DDBJ databases">
        <authorList>
            <consortium name="PulseNet: The National Subtyping Network for Foodborne Disease Surveillance"/>
            <person name="Tarr C.L."/>
            <person name="Trees E."/>
            <person name="Katz L.S."/>
            <person name="Carleton-Romer H.A."/>
            <person name="Stroika S."/>
            <person name="Kucerova Z."/>
            <person name="Roache K.F."/>
            <person name="Sabol A.L."/>
            <person name="Besser J."/>
            <person name="Gerner-Smidt P."/>
        </authorList>
    </citation>
    <scope>NUCLEOTIDE SEQUENCE</scope>
    <source>
        <strain evidence="1">PNUSAS001246</strain>
    </source>
</reference>
<dbReference type="AlphaFoldDB" id="A0A619AHA8"/>
<comment type="caution">
    <text evidence="1">The sequence shown here is derived from an EMBL/GenBank/DDBJ whole genome shotgun (WGS) entry which is preliminary data.</text>
</comment>
<evidence type="ECO:0000313" key="1">
    <source>
        <dbReference type="EMBL" id="ECX6034459.1"/>
    </source>
</evidence>
<gene>
    <name evidence="1" type="ORF">ATT75_17025</name>
</gene>
<name>A0A619AHA8_SALET</name>
<accession>A0A619AHA8</accession>
<sequence length="91" mass="10111">MITPKECGRLSQETVRDFINTCKCEDMNDIRRVLINLISTASQAIIATNGLDAALKALSDTSLHLQMTKPEYTQVQTGAGIRIQPVRKARH</sequence>
<protein>
    <submittedName>
        <fullName evidence="1">Uncharacterized protein</fullName>
    </submittedName>
</protein>
<organism evidence="1">
    <name type="scientific">Salmonella enterica subsp. enterica serovar Panama</name>
    <dbReference type="NCBI Taxonomy" id="29472"/>
    <lineage>
        <taxon>Bacteria</taxon>
        <taxon>Pseudomonadati</taxon>
        <taxon>Pseudomonadota</taxon>
        <taxon>Gammaproteobacteria</taxon>
        <taxon>Enterobacterales</taxon>
        <taxon>Enterobacteriaceae</taxon>
        <taxon>Salmonella</taxon>
    </lineage>
</organism>